<evidence type="ECO:0000256" key="1">
    <source>
        <dbReference type="ARBA" id="ARBA00008026"/>
    </source>
</evidence>
<dbReference type="NCBIfam" id="TIGR00476">
    <property type="entry name" value="selD"/>
    <property type="match status" value="1"/>
</dbReference>
<comment type="cofactor">
    <cofactor evidence="9">
        <name>Mg(2+)</name>
        <dbReference type="ChEBI" id="CHEBI:18420"/>
    </cofactor>
    <text evidence="9">Binds 1 Mg(2+) ion per monomer.</text>
</comment>
<dbReference type="HAMAP" id="MF_00625">
    <property type="entry name" value="SelD"/>
    <property type="match status" value="1"/>
</dbReference>
<feature type="domain" description="PurM-like C-terminal" evidence="11">
    <location>
        <begin position="169"/>
        <end position="339"/>
    </location>
</feature>
<proteinExistence type="inferred from homology"/>
<dbReference type="EC" id="2.7.9.3" evidence="9"/>
<dbReference type="GO" id="GO:0016260">
    <property type="term" value="P:selenocysteine biosynthetic process"/>
    <property type="evidence" value="ECO:0007669"/>
    <property type="project" value="InterPro"/>
</dbReference>
<dbReference type="InterPro" id="IPR036676">
    <property type="entry name" value="PurM-like_C_sf"/>
</dbReference>
<keyword evidence="13" id="KW-1185">Reference proteome</keyword>
<comment type="subunit">
    <text evidence="9">Homodimer.</text>
</comment>
<dbReference type="PANTHER" id="PTHR10256">
    <property type="entry name" value="SELENIDE, WATER DIKINASE"/>
    <property type="match status" value="1"/>
</dbReference>
<evidence type="ECO:0000256" key="6">
    <source>
        <dbReference type="ARBA" id="ARBA00022840"/>
    </source>
</evidence>
<evidence type="ECO:0000259" key="10">
    <source>
        <dbReference type="Pfam" id="PF00586"/>
    </source>
</evidence>
<keyword evidence="4 9" id="KW-0547">Nucleotide-binding</keyword>
<feature type="site" description="Important for catalytic activity" evidence="9">
    <location>
        <position position="20"/>
    </location>
</feature>
<dbReference type="AlphaFoldDB" id="A0A1M5UAV7"/>
<feature type="binding site" evidence="9">
    <location>
        <position position="90"/>
    </location>
    <ligand>
        <name>Mg(2+)</name>
        <dbReference type="ChEBI" id="CHEBI:18420"/>
    </ligand>
</feature>
<keyword evidence="3 9" id="KW-0479">Metal-binding</keyword>
<feature type="binding site" description="in other chain" evidence="9">
    <location>
        <begin position="47"/>
        <end position="49"/>
    </location>
    <ligand>
        <name>ATP</name>
        <dbReference type="ChEBI" id="CHEBI:30616"/>
        <note>ligand shared between dimeric partners</note>
    </ligand>
</feature>
<evidence type="ECO:0000256" key="9">
    <source>
        <dbReference type="HAMAP-Rule" id="MF_00625"/>
    </source>
</evidence>
<name>A0A1M5UAV7_9FIRM</name>
<feature type="binding site" evidence="9">
    <location>
        <position position="50"/>
    </location>
    <ligand>
        <name>Mg(2+)</name>
        <dbReference type="ChEBI" id="CHEBI:18420"/>
    </ligand>
</feature>
<reference evidence="12 13" key="1">
    <citation type="submission" date="2016-11" db="EMBL/GenBank/DDBJ databases">
        <authorList>
            <person name="Jaros S."/>
            <person name="Januszkiewicz K."/>
            <person name="Wedrychowicz H."/>
        </authorList>
    </citation>
    <scope>NUCLEOTIDE SEQUENCE [LARGE SCALE GENOMIC DNA]</scope>
    <source>
        <strain evidence="12 13">DSM 10068</strain>
    </source>
</reference>
<gene>
    <name evidence="9" type="primary">selD</name>
    <name evidence="12" type="ORF">SAMN02745823_00430</name>
</gene>
<dbReference type="SUPFAM" id="SSF55326">
    <property type="entry name" value="PurM N-terminal domain-like"/>
    <property type="match status" value="1"/>
</dbReference>
<dbReference type="Gene3D" id="3.90.650.10">
    <property type="entry name" value="PurM-like C-terminal domain"/>
    <property type="match status" value="1"/>
</dbReference>
<dbReference type="FunFam" id="3.30.1330.10:FF:000003">
    <property type="entry name" value="Selenide, water dikinase"/>
    <property type="match status" value="1"/>
</dbReference>
<dbReference type="InterPro" id="IPR010918">
    <property type="entry name" value="PurM-like_C_dom"/>
</dbReference>
<evidence type="ECO:0000256" key="5">
    <source>
        <dbReference type="ARBA" id="ARBA00022777"/>
    </source>
</evidence>
<dbReference type="GO" id="GO:0005524">
    <property type="term" value="F:ATP binding"/>
    <property type="evidence" value="ECO:0007669"/>
    <property type="project" value="UniProtKB-UniRule"/>
</dbReference>
<evidence type="ECO:0000256" key="8">
    <source>
        <dbReference type="ARBA" id="ARBA00023266"/>
    </source>
</evidence>
<feature type="binding site" evidence="9">
    <location>
        <begin position="137"/>
        <end position="139"/>
    </location>
    <ligand>
        <name>ATP</name>
        <dbReference type="ChEBI" id="CHEBI:30616"/>
        <note>ligand shared between dimeric partners</note>
    </ligand>
</feature>
<dbReference type="GO" id="GO:0004756">
    <property type="term" value="F:selenide, water dikinase activity"/>
    <property type="evidence" value="ECO:0007669"/>
    <property type="project" value="UniProtKB-UniRule"/>
</dbReference>
<evidence type="ECO:0000256" key="7">
    <source>
        <dbReference type="ARBA" id="ARBA00022842"/>
    </source>
</evidence>
<dbReference type="RefSeq" id="WP_423242338.1">
    <property type="nucleotide sequence ID" value="NZ_FQXV01000001.1"/>
</dbReference>
<dbReference type="Gene3D" id="3.30.1330.10">
    <property type="entry name" value="PurM-like, N-terminal domain"/>
    <property type="match status" value="1"/>
</dbReference>
<dbReference type="PIRSF" id="PIRSF036407">
    <property type="entry name" value="Selenphspht_syn"/>
    <property type="match status" value="1"/>
</dbReference>
<evidence type="ECO:0000313" key="13">
    <source>
        <dbReference type="Proteomes" id="UP000183995"/>
    </source>
</evidence>
<dbReference type="Proteomes" id="UP000183995">
    <property type="component" value="Unassembled WGS sequence"/>
</dbReference>
<feature type="binding site" description="in other chain" evidence="9">
    <location>
        <position position="67"/>
    </location>
    <ligand>
        <name>ATP</name>
        <dbReference type="ChEBI" id="CHEBI:30616"/>
        <note>ligand shared between dimeric partners</note>
    </ligand>
</feature>
<protein>
    <recommendedName>
        <fullName evidence="9">Selenide, water dikinase</fullName>
        <ecNumber evidence="9">2.7.9.3</ecNumber>
    </recommendedName>
    <alternativeName>
        <fullName evidence="9">Selenium donor protein</fullName>
    </alternativeName>
    <alternativeName>
        <fullName evidence="9">Selenophosphate synthase</fullName>
    </alternativeName>
</protein>
<accession>A0A1M5UAV7</accession>
<evidence type="ECO:0000256" key="2">
    <source>
        <dbReference type="ARBA" id="ARBA00022679"/>
    </source>
</evidence>
<evidence type="ECO:0000256" key="3">
    <source>
        <dbReference type="ARBA" id="ARBA00022723"/>
    </source>
</evidence>
<feature type="binding site" description="in other chain" evidence="9">
    <location>
        <position position="90"/>
    </location>
    <ligand>
        <name>ATP</name>
        <dbReference type="ChEBI" id="CHEBI:30616"/>
        <note>ligand shared between dimeric partners</note>
    </ligand>
</feature>
<keyword evidence="7 9" id="KW-0460">Magnesium</keyword>
<dbReference type="SUPFAM" id="SSF56042">
    <property type="entry name" value="PurM C-terminal domain-like"/>
    <property type="match status" value="1"/>
</dbReference>
<dbReference type="InterPro" id="IPR023061">
    <property type="entry name" value="SelD_I"/>
</dbReference>
<dbReference type="STRING" id="1123282.SAMN02745823_00430"/>
<dbReference type="InterPro" id="IPR016188">
    <property type="entry name" value="PurM-like_N"/>
</dbReference>
<feature type="binding site" evidence="9">
    <location>
        <position position="225"/>
    </location>
    <ligand>
        <name>Mg(2+)</name>
        <dbReference type="ChEBI" id="CHEBI:18420"/>
    </ligand>
</feature>
<feature type="active site" evidence="9">
    <location>
        <position position="17"/>
    </location>
</feature>
<dbReference type="NCBIfam" id="NF002098">
    <property type="entry name" value="PRK00943.1"/>
    <property type="match status" value="1"/>
</dbReference>
<feature type="binding site" description="in other chain" evidence="9">
    <location>
        <position position="20"/>
    </location>
    <ligand>
        <name>ATP</name>
        <dbReference type="ChEBI" id="CHEBI:30616"/>
        <note>ligand shared between dimeric partners</note>
    </ligand>
</feature>
<dbReference type="InterPro" id="IPR004536">
    <property type="entry name" value="SPS/SelD"/>
</dbReference>
<evidence type="ECO:0000313" key="12">
    <source>
        <dbReference type="EMBL" id="SHH60051.1"/>
    </source>
</evidence>
<organism evidence="12 13">
    <name type="scientific">Sporobacter termitidis DSM 10068</name>
    <dbReference type="NCBI Taxonomy" id="1123282"/>
    <lineage>
        <taxon>Bacteria</taxon>
        <taxon>Bacillati</taxon>
        <taxon>Bacillota</taxon>
        <taxon>Clostridia</taxon>
        <taxon>Eubacteriales</taxon>
        <taxon>Oscillospiraceae</taxon>
        <taxon>Sporobacter</taxon>
    </lineage>
</organism>
<keyword evidence="5 9" id="KW-0418">Kinase</keyword>
<dbReference type="CDD" id="cd02195">
    <property type="entry name" value="SelD"/>
    <property type="match status" value="1"/>
</dbReference>
<dbReference type="Pfam" id="PF02769">
    <property type="entry name" value="AIRS_C"/>
    <property type="match status" value="1"/>
</dbReference>
<dbReference type="InterPro" id="IPR036921">
    <property type="entry name" value="PurM-like_N_sf"/>
</dbReference>
<sequence>MERKLNALLESCTSGGCGAKISPGTLSQLLTGLPVLRDDNLLVGYGSSDDAAVYRLDDRRSLVMTVDFFPPMVDDARIFGKIAAANALSDVYAMGGRPLTALNLVCFPQAMDTAVLKEILVGGAEKVMEAGAVLSGGHSIYDKEPKYGLSVTGIVDTDKIIRNDTPRVSDKLILTKPLGVGIIMAALRGEAASMEAVRKATASMERLNKYAAEKMAGHSVSACTDVTGFGLLAHALEMAGDAVSVVVYPDELPYFDEAYRYAGEYLLTAAGQRNRNHLAGKADVERLPFALQELMFDPQTSGGLLISVAAGEAEDLLSAIRADDPSAQIIGEIAERDKDIILFR</sequence>
<feature type="domain" description="PurM-like N-terminal" evidence="10">
    <location>
        <begin position="49"/>
        <end position="155"/>
    </location>
</feature>
<evidence type="ECO:0000259" key="11">
    <source>
        <dbReference type="Pfam" id="PF02769"/>
    </source>
</evidence>
<evidence type="ECO:0000256" key="4">
    <source>
        <dbReference type="ARBA" id="ARBA00022741"/>
    </source>
</evidence>
<keyword evidence="2 9" id="KW-0808">Transferase</keyword>
<dbReference type="EMBL" id="FQXV01000001">
    <property type="protein sequence ID" value="SHH60051.1"/>
    <property type="molecule type" value="Genomic_DNA"/>
</dbReference>
<keyword evidence="6 9" id="KW-0067">ATP-binding</keyword>
<dbReference type="GO" id="GO:0000287">
    <property type="term" value="F:magnesium ion binding"/>
    <property type="evidence" value="ECO:0007669"/>
    <property type="project" value="UniProtKB-UniRule"/>
</dbReference>
<comment type="function">
    <text evidence="9">Synthesizes selenophosphate from selenide and ATP.</text>
</comment>
<comment type="catalytic activity">
    <reaction evidence="9">
        <text>hydrogenselenide + ATP + H2O = selenophosphate + AMP + phosphate + 2 H(+)</text>
        <dbReference type="Rhea" id="RHEA:18737"/>
        <dbReference type="ChEBI" id="CHEBI:15377"/>
        <dbReference type="ChEBI" id="CHEBI:15378"/>
        <dbReference type="ChEBI" id="CHEBI:16144"/>
        <dbReference type="ChEBI" id="CHEBI:29317"/>
        <dbReference type="ChEBI" id="CHEBI:30616"/>
        <dbReference type="ChEBI" id="CHEBI:43474"/>
        <dbReference type="ChEBI" id="CHEBI:456215"/>
        <dbReference type="EC" id="2.7.9.3"/>
    </reaction>
</comment>
<keyword evidence="8 9" id="KW-0711">Selenium</keyword>
<dbReference type="PANTHER" id="PTHR10256:SF0">
    <property type="entry name" value="INACTIVE SELENIDE, WATER DIKINASE-LIKE PROTEIN-RELATED"/>
    <property type="match status" value="1"/>
</dbReference>
<dbReference type="GO" id="GO:0005737">
    <property type="term" value="C:cytoplasm"/>
    <property type="evidence" value="ECO:0007669"/>
    <property type="project" value="TreeGrafter"/>
</dbReference>
<dbReference type="Pfam" id="PF00586">
    <property type="entry name" value="AIRS"/>
    <property type="match status" value="1"/>
</dbReference>
<comment type="similarity">
    <text evidence="1 9">Belongs to the selenophosphate synthase 1 family. Class I subfamily.</text>
</comment>